<keyword evidence="3" id="KW-1185">Reference proteome</keyword>
<gene>
    <name evidence="2" type="ORF">SHM_24830</name>
</gene>
<dbReference type="RefSeq" id="WP_281748486.1">
    <property type="nucleotide sequence ID" value="NZ_AP026933.1"/>
</dbReference>
<evidence type="ECO:0000313" key="2">
    <source>
        <dbReference type="EMBL" id="BDT04837.1"/>
    </source>
</evidence>
<dbReference type="Gene3D" id="1.10.10.10">
    <property type="entry name" value="Winged helix-like DNA-binding domain superfamily/Winged helix DNA-binding domain"/>
    <property type="match status" value="1"/>
</dbReference>
<feature type="domain" description="RuvB winged helix C-terminal" evidence="1">
    <location>
        <begin position="16"/>
        <end position="85"/>
    </location>
</feature>
<accession>A0ABM8BY80</accession>
<sequence length="94" mass="10930">MNVDLNETNILQIYPLGLDSLQLAYLALFNNVNLDKSLSIETICQLLNEERKNLEIHYEPWLIHCGLITKTTKGRKITIIGKEYINNNIILFRK</sequence>
<proteinExistence type="predicted"/>
<evidence type="ECO:0000259" key="1">
    <source>
        <dbReference type="Pfam" id="PF05491"/>
    </source>
</evidence>
<reference evidence="2 3" key="1">
    <citation type="journal article" date="2022" name="Front. Microbiol.">
        <title>Male-killing mechanisms vary between Spiroplasma species.</title>
        <authorList>
            <person name="Arai H."/>
            <person name="Inoue M."/>
            <person name="Kageyama D."/>
        </authorList>
    </citation>
    <scope>NUCLEOTIDE SEQUENCE [LARGE SCALE GENOMIC DNA]</scope>
    <source>
        <strain evidence="3">sHm</strain>
    </source>
</reference>
<dbReference type="EMBL" id="AP026933">
    <property type="protein sequence ID" value="BDT04837.1"/>
    <property type="molecule type" value="Genomic_DNA"/>
</dbReference>
<protein>
    <recommendedName>
        <fullName evidence="1">RuvB winged helix C-terminal domain-containing protein</fullName>
    </recommendedName>
</protein>
<dbReference type="Pfam" id="PF05491">
    <property type="entry name" value="WHD_RuvB"/>
    <property type="match status" value="1"/>
</dbReference>
<dbReference type="InterPro" id="IPR036388">
    <property type="entry name" value="WH-like_DNA-bd_sf"/>
</dbReference>
<organism evidence="2 3">
    <name type="scientific">Spiroplasma ixodetis</name>
    <dbReference type="NCBI Taxonomy" id="2141"/>
    <lineage>
        <taxon>Bacteria</taxon>
        <taxon>Bacillati</taxon>
        <taxon>Mycoplasmatota</taxon>
        <taxon>Mollicutes</taxon>
        <taxon>Entomoplasmatales</taxon>
        <taxon>Spiroplasmataceae</taxon>
        <taxon>Spiroplasma</taxon>
    </lineage>
</organism>
<dbReference type="SUPFAM" id="SSF46785">
    <property type="entry name" value="Winged helix' DNA-binding domain"/>
    <property type="match status" value="1"/>
</dbReference>
<dbReference type="InterPro" id="IPR008823">
    <property type="entry name" value="RuvB_wg_C"/>
</dbReference>
<evidence type="ECO:0000313" key="3">
    <source>
        <dbReference type="Proteomes" id="UP001163387"/>
    </source>
</evidence>
<dbReference type="InterPro" id="IPR036390">
    <property type="entry name" value="WH_DNA-bd_sf"/>
</dbReference>
<name>A0ABM8BY80_9MOLU</name>
<dbReference type="Proteomes" id="UP001163387">
    <property type="component" value="Chromosome"/>
</dbReference>